<dbReference type="Gene3D" id="1.20.1250.20">
    <property type="entry name" value="MFS general substrate transporter like domains"/>
    <property type="match status" value="1"/>
</dbReference>
<evidence type="ECO:0000313" key="11">
    <source>
        <dbReference type="Proteomes" id="UP001472866"/>
    </source>
</evidence>
<feature type="transmembrane region" description="Helical" evidence="8">
    <location>
        <begin position="56"/>
        <end position="76"/>
    </location>
</feature>
<feature type="transmembrane region" description="Helical" evidence="8">
    <location>
        <begin position="512"/>
        <end position="534"/>
    </location>
</feature>
<dbReference type="InterPro" id="IPR011701">
    <property type="entry name" value="MFS"/>
</dbReference>
<feature type="transmembrane region" description="Helical" evidence="8">
    <location>
        <begin position="229"/>
        <end position="247"/>
    </location>
</feature>
<feature type="domain" description="Major facilitator superfamily (MFS) profile" evidence="9">
    <location>
        <begin position="63"/>
        <end position="539"/>
    </location>
</feature>
<dbReference type="Pfam" id="PF07690">
    <property type="entry name" value="MFS_1"/>
    <property type="match status" value="1"/>
</dbReference>
<feature type="compositionally biased region" description="Polar residues" evidence="7">
    <location>
        <begin position="21"/>
        <end position="30"/>
    </location>
</feature>
<dbReference type="CDD" id="cd17328">
    <property type="entry name" value="MFS_spinster_like"/>
    <property type="match status" value="1"/>
</dbReference>
<feature type="transmembrane region" description="Helical" evidence="8">
    <location>
        <begin position="368"/>
        <end position="389"/>
    </location>
</feature>
<evidence type="ECO:0000256" key="6">
    <source>
        <dbReference type="ARBA" id="ARBA00024338"/>
    </source>
</evidence>
<dbReference type="InterPro" id="IPR044770">
    <property type="entry name" value="MFS_spinster-like"/>
</dbReference>
<keyword evidence="3 8" id="KW-0812">Transmembrane</keyword>
<accession>A0AAX4PG98</accession>
<feature type="transmembrane region" description="Helical" evidence="8">
    <location>
        <begin position="143"/>
        <end position="162"/>
    </location>
</feature>
<dbReference type="SUPFAM" id="SSF103473">
    <property type="entry name" value="MFS general substrate transporter"/>
    <property type="match status" value="1"/>
</dbReference>
<dbReference type="InterPro" id="IPR020846">
    <property type="entry name" value="MFS_dom"/>
</dbReference>
<sequence>MSQKRRPSRNEKEVMAGGNTPLLTGQSSSYGADPAAASTGSPGRDAPKSSTWATRIASKPANMLIFFTMANVLLYLDRGAIASAGVNGSLDTRTCVPVAHCELRNNTCALLPDSPADVKCSMQGSPRHGFQGDFNLDGAQDGWLQSMFLVGLLVASPCFAFAAKSKDNIRLCGLGLVLWSTAVVCCGFTFDFWSLAICRTFVGIGEAALITIVPNFIDTCAPSGQKTKWLAVFCVAIPSGTALGYAYGGLVAWLLHWRFAFFIEGVMMLPLMCFAFLVPISTLDYWPKHKGGAQSPQQSLEPQGFSKYVSGAASALRDMRLILSNRVYVLGAVGYCVYSAMMGVYAYWGPKAGQAMYPDVAKYGSADTVFGLVTVVAGIIGTMLGGFLLDRAGVSVAASLLLCAVMTLCGCVIMIFTLFLCHTVEMFILAFTAGLILIFSIQGPINIVAMWTTPYILRPFACALYTVSIHVFGDVPSAPIAGMVHDKFYAKYNQTKDKALSDDLAWRRTLELATYIGVLSVVFWAVGFVSQYFWPKKVVGEDEGKGAEYQTLGGEDGSNGRV</sequence>
<reference evidence="10 11" key="1">
    <citation type="submission" date="2024-03" db="EMBL/GenBank/DDBJ databases">
        <title>Complete genome sequence of the green alga Chloropicon roscoffensis RCC1871.</title>
        <authorList>
            <person name="Lemieux C."/>
            <person name="Pombert J.-F."/>
            <person name="Otis C."/>
            <person name="Turmel M."/>
        </authorList>
    </citation>
    <scope>NUCLEOTIDE SEQUENCE [LARGE SCALE GENOMIC DNA]</scope>
    <source>
        <strain evidence="10 11">RCC1871</strain>
    </source>
</reference>
<comment type="similarity">
    <text evidence="6">Belongs to the major facilitator superfamily. Spinster (TC 2.A.1.49) family.</text>
</comment>
<dbReference type="InterPro" id="IPR036259">
    <property type="entry name" value="MFS_trans_sf"/>
</dbReference>
<evidence type="ECO:0000256" key="4">
    <source>
        <dbReference type="ARBA" id="ARBA00022989"/>
    </source>
</evidence>
<dbReference type="PANTHER" id="PTHR23505">
    <property type="entry name" value="SPINSTER"/>
    <property type="match status" value="1"/>
</dbReference>
<keyword evidence="11" id="KW-1185">Reference proteome</keyword>
<evidence type="ECO:0000256" key="7">
    <source>
        <dbReference type="SAM" id="MobiDB-lite"/>
    </source>
</evidence>
<comment type="subcellular location">
    <subcellularLocation>
        <location evidence="1">Membrane</location>
        <topology evidence="1">Multi-pass membrane protein</topology>
    </subcellularLocation>
</comment>
<feature type="transmembrane region" description="Helical" evidence="8">
    <location>
        <begin position="396"/>
        <end position="420"/>
    </location>
</feature>
<dbReference type="GO" id="GO:0016020">
    <property type="term" value="C:membrane"/>
    <property type="evidence" value="ECO:0007669"/>
    <property type="project" value="UniProtKB-SubCell"/>
</dbReference>
<feature type="transmembrane region" description="Helical" evidence="8">
    <location>
        <begin position="426"/>
        <end position="448"/>
    </location>
</feature>
<evidence type="ECO:0000256" key="5">
    <source>
        <dbReference type="ARBA" id="ARBA00023136"/>
    </source>
</evidence>
<evidence type="ECO:0000256" key="8">
    <source>
        <dbReference type="SAM" id="Phobius"/>
    </source>
</evidence>
<keyword evidence="5 8" id="KW-0472">Membrane</keyword>
<organism evidence="10 11">
    <name type="scientific">Chloropicon roscoffensis</name>
    <dbReference type="NCBI Taxonomy" id="1461544"/>
    <lineage>
        <taxon>Eukaryota</taxon>
        <taxon>Viridiplantae</taxon>
        <taxon>Chlorophyta</taxon>
        <taxon>Chloropicophyceae</taxon>
        <taxon>Chloropicales</taxon>
        <taxon>Chloropicaceae</taxon>
        <taxon>Chloropicon</taxon>
    </lineage>
</organism>
<keyword evidence="2" id="KW-0813">Transport</keyword>
<feature type="transmembrane region" description="Helical" evidence="8">
    <location>
        <begin position="169"/>
        <end position="190"/>
    </location>
</feature>
<proteinExistence type="inferred from homology"/>
<feature type="transmembrane region" description="Helical" evidence="8">
    <location>
        <begin position="259"/>
        <end position="280"/>
    </location>
</feature>
<evidence type="ECO:0000256" key="2">
    <source>
        <dbReference type="ARBA" id="ARBA00022448"/>
    </source>
</evidence>
<evidence type="ECO:0000259" key="9">
    <source>
        <dbReference type="PROSITE" id="PS50850"/>
    </source>
</evidence>
<dbReference type="GO" id="GO:0022857">
    <property type="term" value="F:transmembrane transporter activity"/>
    <property type="evidence" value="ECO:0007669"/>
    <property type="project" value="InterPro"/>
</dbReference>
<dbReference type="Proteomes" id="UP001472866">
    <property type="component" value="Chromosome 12"/>
</dbReference>
<evidence type="ECO:0000256" key="3">
    <source>
        <dbReference type="ARBA" id="ARBA00022692"/>
    </source>
</evidence>
<dbReference type="PROSITE" id="PS50850">
    <property type="entry name" value="MFS"/>
    <property type="match status" value="1"/>
</dbReference>
<evidence type="ECO:0000256" key="1">
    <source>
        <dbReference type="ARBA" id="ARBA00004141"/>
    </source>
</evidence>
<dbReference type="EMBL" id="CP151512">
    <property type="protein sequence ID" value="WZN65365.1"/>
    <property type="molecule type" value="Genomic_DNA"/>
</dbReference>
<gene>
    <name evidence="10" type="ORF">HKI87_12g69230</name>
</gene>
<protein>
    <submittedName>
        <fullName evidence="10">MFS sphingolipid transporter spinster</fullName>
    </submittedName>
</protein>
<feature type="region of interest" description="Disordered" evidence="7">
    <location>
        <begin position="1"/>
        <end position="51"/>
    </location>
</feature>
<dbReference type="PANTHER" id="PTHR23505:SF79">
    <property type="entry name" value="PROTEIN SPINSTER"/>
    <property type="match status" value="1"/>
</dbReference>
<feature type="transmembrane region" description="Helical" evidence="8">
    <location>
        <begin position="196"/>
        <end position="217"/>
    </location>
</feature>
<evidence type="ECO:0000313" key="10">
    <source>
        <dbReference type="EMBL" id="WZN65365.1"/>
    </source>
</evidence>
<dbReference type="AlphaFoldDB" id="A0AAX4PG98"/>
<name>A0AAX4PG98_9CHLO</name>
<feature type="transmembrane region" description="Helical" evidence="8">
    <location>
        <begin position="327"/>
        <end position="348"/>
    </location>
</feature>
<keyword evidence="4 8" id="KW-1133">Transmembrane helix</keyword>